<dbReference type="GO" id="GO:0032266">
    <property type="term" value="F:phosphatidylinositol-3-phosphate binding"/>
    <property type="evidence" value="ECO:0007669"/>
    <property type="project" value="InterPro"/>
</dbReference>
<dbReference type="InterPro" id="IPR028730">
    <property type="entry name" value="ZFYVE26"/>
</dbReference>
<dbReference type="OrthoDB" id="6514509at2759"/>
<dbReference type="InterPro" id="IPR017455">
    <property type="entry name" value="Znf_FYVE-rel"/>
</dbReference>
<dbReference type="Pfam" id="PF25569">
    <property type="entry name" value="TPR_ZFYVE26"/>
    <property type="match status" value="1"/>
</dbReference>
<dbReference type="Gene3D" id="3.30.40.10">
    <property type="entry name" value="Zinc/RING finger domain, C3HC4 (zinc finger)"/>
    <property type="match status" value="1"/>
</dbReference>
<evidence type="ECO:0000256" key="2">
    <source>
        <dbReference type="ARBA" id="ARBA00022723"/>
    </source>
</evidence>
<dbReference type="EMBL" id="OC916128">
    <property type="protein sequence ID" value="CAD7643263.1"/>
    <property type="molecule type" value="Genomic_DNA"/>
</dbReference>
<dbReference type="GO" id="GO:0032465">
    <property type="term" value="P:regulation of cytokinesis"/>
    <property type="evidence" value="ECO:0007669"/>
    <property type="project" value="TreeGrafter"/>
</dbReference>
<dbReference type="GO" id="GO:0005813">
    <property type="term" value="C:centrosome"/>
    <property type="evidence" value="ECO:0007669"/>
    <property type="project" value="TreeGrafter"/>
</dbReference>
<keyword evidence="8" id="KW-1185">Reference proteome</keyword>
<dbReference type="PROSITE" id="PS50178">
    <property type="entry name" value="ZF_FYVE"/>
    <property type="match status" value="1"/>
</dbReference>
<feature type="domain" description="FYVE-type" evidence="6">
    <location>
        <begin position="787"/>
        <end position="848"/>
    </location>
</feature>
<evidence type="ECO:0000313" key="7">
    <source>
        <dbReference type="EMBL" id="CAD7643263.1"/>
    </source>
</evidence>
<keyword evidence="2" id="KW-0479">Metal-binding</keyword>
<evidence type="ECO:0000259" key="6">
    <source>
        <dbReference type="PROSITE" id="PS50178"/>
    </source>
</evidence>
<reference evidence="7" key="1">
    <citation type="submission" date="2020-11" db="EMBL/GenBank/DDBJ databases">
        <authorList>
            <person name="Tran Van P."/>
        </authorList>
    </citation>
    <scope>NUCLEOTIDE SEQUENCE</scope>
</reference>
<keyword evidence="1" id="KW-0597">Phosphoprotein</keyword>
<evidence type="ECO:0000256" key="4">
    <source>
        <dbReference type="ARBA" id="ARBA00022833"/>
    </source>
</evidence>
<dbReference type="GO" id="GO:0005765">
    <property type="term" value="C:lysosomal membrane"/>
    <property type="evidence" value="ECO:0007669"/>
    <property type="project" value="TreeGrafter"/>
</dbReference>
<dbReference type="InterPro" id="IPR000306">
    <property type="entry name" value="Znf_FYVE"/>
</dbReference>
<dbReference type="PANTHER" id="PTHR46591:SF1">
    <property type="entry name" value="ZINC FINGER FYVE DOMAIN-CONTAINING PROTEIN 26"/>
    <property type="match status" value="1"/>
</dbReference>
<evidence type="ECO:0000313" key="8">
    <source>
        <dbReference type="Proteomes" id="UP000728032"/>
    </source>
</evidence>
<feature type="non-terminal residue" evidence="7">
    <location>
        <position position="1"/>
    </location>
</feature>
<dbReference type="GO" id="GO:0030496">
    <property type="term" value="C:midbody"/>
    <property type="evidence" value="ECO:0007669"/>
    <property type="project" value="TreeGrafter"/>
</dbReference>
<keyword evidence="3 5" id="KW-0863">Zinc-finger</keyword>
<dbReference type="Pfam" id="PF01363">
    <property type="entry name" value="FYVE"/>
    <property type="match status" value="1"/>
</dbReference>
<dbReference type="GO" id="GO:0008270">
    <property type="term" value="F:zinc ion binding"/>
    <property type="evidence" value="ECO:0007669"/>
    <property type="project" value="UniProtKB-KW"/>
</dbReference>
<keyword evidence="4" id="KW-0862">Zinc</keyword>
<organism evidence="7">
    <name type="scientific">Oppiella nova</name>
    <dbReference type="NCBI Taxonomy" id="334625"/>
    <lineage>
        <taxon>Eukaryota</taxon>
        <taxon>Metazoa</taxon>
        <taxon>Ecdysozoa</taxon>
        <taxon>Arthropoda</taxon>
        <taxon>Chelicerata</taxon>
        <taxon>Arachnida</taxon>
        <taxon>Acari</taxon>
        <taxon>Acariformes</taxon>
        <taxon>Sarcoptiformes</taxon>
        <taxon>Oribatida</taxon>
        <taxon>Brachypylina</taxon>
        <taxon>Oppioidea</taxon>
        <taxon>Oppiidae</taxon>
        <taxon>Oppiella</taxon>
    </lineage>
</organism>
<name>A0A7R9LMI4_9ACAR</name>
<dbReference type="GO" id="GO:0000281">
    <property type="term" value="P:mitotic cytokinesis"/>
    <property type="evidence" value="ECO:0007669"/>
    <property type="project" value="InterPro"/>
</dbReference>
<dbReference type="PANTHER" id="PTHR46591">
    <property type="entry name" value="ZINC FINGER FYVE DOMAIN-CONTAINING PROTEIN 26"/>
    <property type="match status" value="1"/>
</dbReference>
<gene>
    <name evidence="7" type="ORF">ONB1V03_LOCUS4044</name>
</gene>
<evidence type="ECO:0000256" key="3">
    <source>
        <dbReference type="ARBA" id="ARBA00022771"/>
    </source>
</evidence>
<dbReference type="SUPFAM" id="SSF57903">
    <property type="entry name" value="FYVE/PHD zinc finger"/>
    <property type="match status" value="1"/>
</dbReference>
<dbReference type="GO" id="GO:0000724">
    <property type="term" value="P:double-strand break repair via homologous recombination"/>
    <property type="evidence" value="ECO:0007669"/>
    <property type="project" value="InterPro"/>
</dbReference>
<dbReference type="InterPro" id="IPR011011">
    <property type="entry name" value="Znf_FYVE_PHD"/>
</dbReference>
<evidence type="ECO:0000256" key="5">
    <source>
        <dbReference type="PROSITE-ProRule" id="PRU00091"/>
    </source>
</evidence>
<evidence type="ECO:0000256" key="1">
    <source>
        <dbReference type="ARBA" id="ARBA00022553"/>
    </source>
</evidence>
<dbReference type="EMBL" id="CAJPVJ010001303">
    <property type="protein sequence ID" value="CAG2164492.1"/>
    <property type="molecule type" value="Genomic_DNA"/>
</dbReference>
<sequence length="1511" mass="172870">HELMLELKVSDLTKNSIIIDFAITTSPSIDVSEIILDAILQNQKKENFWDSNALREQKLNEKQLKIAFEDLNKHITELDSKDDNFEPTIQSPIFNAKDSKRTNLMLELKVSDLTKNSIIIDFAITTSPSIDVSEIILDAILQNQKKENFWDSNALREQKLNEKQLKIAFEDLNKHITELDSKDDNFLEPTIQSPIFNAKDSKRTNVLFEKLLRLCPSGKYQYLKVLFYYVRKVSKTLNECRKRNNSPILGYTDSSYFSILRQSPSAILCSMVLKDNVSPKLVDDFAQEMKVDLIGTLSSLLCPKIPSHLQNDFPINEFVLTESCHPALCELIELYLRGDKQSTHELSSLLIQNHFEEEDNESMNESFIEGKVRNPELINYFNNRSPILVELMKLLRLLKDDIKTNSDFRFKPNSPLLKWIEIIKSKFGCGSPSDTTAVISLALCPRITCSNSVVIKALEHHAIKADLLEIYDIFKYIETINTSNSSFSSSSSSFKTLRNAILSRLALEQQELKYPLQIIDDPNTKCEVFIELVEESQEFDASYVAIRALKSCSASLANELQSQDMTPFKAKLNAKINEIDFYSKIGQLTGLHSWKDAKHNLNGIDILTILKTKRKYAMAIEWFNIQGWEAVTSDLQFELLVLAYCEQKQLSHLTQLLLTTEQIEVNVLSLLGKNYMIGIELIKGLNTKVQNNYINIIAKPMLIVEQMLMNLEYESLESATKTLNFDHLLESYAQKAVEIQIYDMPSTGASVISDATLISSTFLDSKTSPKMFLMPESVPTKDQWIPDSNVTHCMLCKYEIFSMLNRRHHCRRCGRVVCGNCSQNSLLIREIKSNALVRVCDECYVQTQRNSRKESISSESSSLNRSMVWVLTSDELHNDSIRMEFYYDSSPSVTLCLTLLRLHSDKSRLHSDKSRCCKVIVDMICRPLIDTVVSSQVDNGLVIGMIRSLLVSTRISIEEQKPELKENLNFLLDRLDVIRMLINSNCITKELISYALSSNDNAILKLQERLVNMERFELSLDLATKFGLDSKSIFKTWAFQCLKRSQFSEARDKFRHVFDKKTTEVNRDLENIVNVLSKRKYWSNSSVREKCLQLTKGKFNQNDTNASVFYTDSNDLQSKNPKIFAEIMYYLKEYGSNEEIIKFYIKQSMFRHAIQLFLNYSNSYSNSFFMKELFMSSVRKGFLSAFLRELKTCDPSLNRIWRYLLAACKYLSSNDMFNVLHVVQVFMGDHLRAAITQINCFFLSPPAVDYMELNARIECLQTAKQHCNDFLNLNPNDYRTGCLIMEREDVMKQIRALNIQIDITIRFSEKRIKGFLLNDVISPNDPGKGYNSPPTILDHNKARKTELTALTAISYGSQIAEGFSISQMIIKDHNLDSAQVYRLAGRALVLAPNVKIEVVSQLLECIRASNTGDTTLCDDVIGACIRSAYDPSLIDPLIKLLSNDVNKFDAFIRNDKLKSAYFLAHKKNSITDVTRVLEASKRLNNAAMTTICNRWLKAQAKTRGQHSPTDD</sequence>
<accession>A0A7R9LMI4</accession>
<dbReference type="Proteomes" id="UP000728032">
    <property type="component" value="Unassembled WGS sequence"/>
</dbReference>
<dbReference type="InterPro" id="IPR057946">
    <property type="entry name" value="TPR_ZFYVE26"/>
</dbReference>
<protein>
    <recommendedName>
        <fullName evidence="6">FYVE-type domain-containing protein</fullName>
    </recommendedName>
</protein>
<dbReference type="SMART" id="SM00064">
    <property type="entry name" value="FYVE"/>
    <property type="match status" value="1"/>
</dbReference>
<dbReference type="InterPro" id="IPR013083">
    <property type="entry name" value="Znf_RING/FYVE/PHD"/>
</dbReference>
<proteinExistence type="predicted"/>